<dbReference type="RefSeq" id="WP_151445036.1">
    <property type="nucleotide sequence ID" value="NZ_CABVOU010000046.1"/>
</dbReference>
<dbReference type="SUPFAM" id="SSF53383">
    <property type="entry name" value="PLP-dependent transferases"/>
    <property type="match status" value="2"/>
</dbReference>
<evidence type="ECO:0000256" key="2">
    <source>
        <dbReference type="ARBA" id="ARBA00003788"/>
    </source>
</evidence>
<feature type="domain" description="Glycine cleavage system P-protein N-terminal" evidence="10">
    <location>
        <begin position="480"/>
        <end position="733"/>
    </location>
</feature>
<dbReference type="GO" id="GO:0019464">
    <property type="term" value="P:glycine decarboxylation via glycine cleavage system"/>
    <property type="evidence" value="ECO:0007669"/>
    <property type="project" value="UniProtKB-UniRule"/>
</dbReference>
<evidence type="ECO:0000256" key="9">
    <source>
        <dbReference type="PIRSR" id="PIRSR603437-50"/>
    </source>
</evidence>
<dbReference type="Proteomes" id="UP000326725">
    <property type="component" value="Unassembled WGS sequence"/>
</dbReference>
<dbReference type="AlphaFoldDB" id="A0A5K1I754"/>
<dbReference type="Gene3D" id="3.90.1150.10">
    <property type="entry name" value="Aspartate Aminotransferase, domain 1"/>
    <property type="match status" value="2"/>
</dbReference>
<dbReference type="HAMAP" id="MF_00711">
    <property type="entry name" value="GcvP"/>
    <property type="match status" value="1"/>
</dbReference>
<dbReference type="InterPro" id="IPR015421">
    <property type="entry name" value="PyrdxlP-dep_Trfase_major"/>
</dbReference>
<evidence type="ECO:0000256" key="5">
    <source>
        <dbReference type="ARBA" id="ARBA00022898"/>
    </source>
</evidence>
<protein>
    <recommendedName>
        <fullName evidence="8">Glycine dehydrogenase (decarboxylating)</fullName>
        <ecNumber evidence="8">1.4.4.2</ecNumber>
    </recommendedName>
    <alternativeName>
        <fullName evidence="8">Glycine cleavage system P-protein</fullName>
    </alternativeName>
    <alternativeName>
        <fullName evidence="8">Glycine decarboxylase</fullName>
    </alternativeName>
    <alternativeName>
        <fullName evidence="8">Glycine dehydrogenase (aminomethyl-transferring)</fullName>
    </alternativeName>
</protein>
<dbReference type="Gene3D" id="3.40.640.10">
    <property type="entry name" value="Type I PLP-dependent aspartate aminotransferase-like (Major domain)"/>
    <property type="match status" value="2"/>
</dbReference>
<evidence type="ECO:0000256" key="8">
    <source>
        <dbReference type="HAMAP-Rule" id="MF_00711"/>
    </source>
</evidence>
<keyword evidence="6 8" id="KW-0560">Oxidoreductase</keyword>
<dbReference type="PANTHER" id="PTHR11773">
    <property type="entry name" value="GLYCINE DEHYDROGENASE, DECARBOXYLATING"/>
    <property type="match status" value="1"/>
</dbReference>
<feature type="domain" description="Glycine dehydrogenase C-terminal" evidence="11">
    <location>
        <begin position="784"/>
        <end position="905"/>
    </location>
</feature>
<evidence type="ECO:0000256" key="7">
    <source>
        <dbReference type="ARBA" id="ARBA00049026"/>
    </source>
</evidence>
<keyword evidence="5 8" id="KW-0663">Pyridoxal phosphate</keyword>
<reference evidence="12 13" key="1">
    <citation type="submission" date="2019-09" db="EMBL/GenBank/DDBJ databases">
        <authorList>
            <person name="Criscuolo A."/>
        </authorList>
    </citation>
    <scope>NUCLEOTIDE SEQUENCE [LARGE SCALE GENOMIC DNA]</scope>
    <source>
        <strain evidence="13">3(2)</strain>
    </source>
</reference>
<comment type="function">
    <text evidence="2 8">The glycine cleavage system catalyzes the degradation of glycine. The P protein binds the alpha-amino group of glycine through its pyridoxal phosphate cofactor; CO(2) is released and the remaining methylamine moiety is then transferred to the lipoamide cofactor of the H protein.</text>
</comment>
<feature type="domain" description="Glycine cleavage system P-protein N-terminal" evidence="10">
    <location>
        <begin position="19"/>
        <end position="442"/>
    </location>
</feature>
<dbReference type="EMBL" id="CABVOU010000046">
    <property type="protein sequence ID" value="VVZ97235.1"/>
    <property type="molecule type" value="Genomic_DNA"/>
</dbReference>
<feature type="modified residue" description="N6-(pyridoxal phosphate)lysine" evidence="8 9">
    <location>
        <position position="711"/>
    </location>
</feature>
<dbReference type="InterPro" id="IPR015424">
    <property type="entry name" value="PyrdxlP-dep_Trfase"/>
</dbReference>
<dbReference type="InterPro" id="IPR049315">
    <property type="entry name" value="GDC-P_N"/>
</dbReference>
<dbReference type="NCBIfam" id="NF003346">
    <property type="entry name" value="PRK04366.1"/>
    <property type="match status" value="1"/>
</dbReference>
<dbReference type="PANTHER" id="PTHR11773:SF13">
    <property type="entry name" value="GLYCINE DEHYDROGENASE (DECARBOXYLATING)"/>
    <property type="match status" value="1"/>
</dbReference>
<dbReference type="Pfam" id="PF21478">
    <property type="entry name" value="GcvP2_C"/>
    <property type="match status" value="1"/>
</dbReference>
<dbReference type="FunFam" id="3.40.640.10:FF:000005">
    <property type="entry name" value="Glycine dehydrogenase (decarboxylating), mitochondrial"/>
    <property type="match status" value="1"/>
</dbReference>
<dbReference type="InterPro" id="IPR003437">
    <property type="entry name" value="GcvP"/>
</dbReference>
<dbReference type="GO" id="GO:0016594">
    <property type="term" value="F:glycine binding"/>
    <property type="evidence" value="ECO:0007669"/>
    <property type="project" value="TreeGrafter"/>
</dbReference>
<dbReference type="InterPro" id="IPR015422">
    <property type="entry name" value="PyrdxlP-dep_Trfase_small"/>
</dbReference>
<accession>A0A5K1I754</accession>
<comment type="cofactor">
    <cofactor evidence="1 8 9">
        <name>pyridoxal 5'-phosphate</name>
        <dbReference type="ChEBI" id="CHEBI:597326"/>
    </cofactor>
</comment>
<evidence type="ECO:0000256" key="3">
    <source>
        <dbReference type="ARBA" id="ARBA00010756"/>
    </source>
</evidence>
<dbReference type="GO" id="GO:0005829">
    <property type="term" value="C:cytosol"/>
    <property type="evidence" value="ECO:0007669"/>
    <property type="project" value="TreeGrafter"/>
</dbReference>
<evidence type="ECO:0000259" key="11">
    <source>
        <dbReference type="Pfam" id="PF21478"/>
    </source>
</evidence>
<evidence type="ECO:0000313" key="12">
    <source>
        <dbReference type="EMBL" id="VVZ97235.1"/>
    </source>
</evidence>
<evidence type="ECO:0000313" key="13">
    <source>
        <dbReference type="Proteomes" id="UP000326725"/>
    </source>
</evidence>
<evidence type="ECO:0000256" key="6">
    <source>
        <dbReference type="ARBA" id="ARBA00023002"/>
    </source>
</evidence>
<dbReference type="NCBIfam" id="TIGR00461">
    <property type="entry name" value="gcvP"/>
    <property type="match status" value="1"/>
</dbReference>
<dbReference type="GO" id="GO:0004375">
    <property type="term" value="F:glycine dehydrogenase (decarboxylating) activity"/>
    <property type="evidence" value="ECO:0007669"/>
    <property type="project" value="UniProtKB-EC"/>
</dbReference>
<dbReference type="Pfam" id="PF02347">
    <property type="entry name" value="GDC-P"/>
    <property type="match status" value="2"/>
</dbReference>
<proteinExistence type="inferred from homology"/>
<dbReference type="EC" id="1.4.4.2" evidence="8"/>
<comment type="similarity">
    <text evidence="3 8">Belongs to the GcvP family.</text>
</comment>
<dbReference type="GO" id="GO:0030170">
    <property type="term" value="F:pyridoxal phosphate binding"/>
    <property type="evidence" value="ECO:0007669"/>
    <property type="project" value="TreeGrafter"/>
</dbReference>
<dbReference type="InterPro" id="IPR020581">
    <property type="entry name" value="GDC_P"/>
</dbReference>
<gene>
    <name evidence="8 12" type="primary">gcvP</name>
    <name evidence="12" type="ORF">HALO32_03352</name>
</gene>
<comment type="subunit">
    <text evidence="4 8">The glycine cleavage system is composed of four proteins: P, T, L and H.</text>
</comment>
<evidence type="ECO:0000256" key="4">
    <source>
        <dbReference type="ARBA" id="ARBA00011690"/>
    </source>
</evidence>
<dbReference type="CDD" id="cd00613">
    <property type="entry name" value="GDC-P"/>
    <property type="match status" value="2"/>
</dbReference>
<dbReference type="GO" id="GO:0005960">
    <property type="term" value="C:glycine cleavage complex"/>
    <property type="evidence" value="ECO:0007669"/>
    <property type="project" value="TreeGrafter"/>
</dbReference>
<name>A0A5K1I754_9GAMM</name>
<evidence type="ECO:0000256" key="1">
    <source>
        <dbReference type="ARBA" id="ARBA00001933"/>
    </source>
</evidence>
<dbReference type="FunFam" id="3.90.1150.10:FF:000007">
    <property type="entry name" value="Glycine dehydrogenase (decarboxylating), mitochondrial"/>
    <property type="match status" value="1"/>
</dbReference>
<organism evidence="12 13">
    <name type="scientific">Halomonas lysinitropha</name>
    <dbReference type="NCBI Taxonomy" id="2607506"/>
    <lineage>
        <taxon>Bacteria</taxon>
        <taxon>Pseudomonadati</taxon>
        <taxon>Pseudomonadota</taxon>
        <taxon>Gammaproteobacteria</taxon>
        <taxon>Oceanospirillales</taxon>
        <taxon>Halomonadaceae</taxon>
        <taxon>Halomonas</taxon>
    </lineage>
</organism>
<dbReference type="InterPro" id="IPR049316">
    <property type="entry name" value="GDC-P_C"/>
</dbReference>
<comment type="catalytic activity">
    <reaction evidence="7 8">
        <text>N(6)-[(R)-lipoyl]-L-lysyl-[glycine-cleavage complex H protein] + glycine + H(+) = N(6)-[(R)-S(8)-aminomethyldihydrolipoyl]-L-lysyl-[glycine-cleavage complex H protein] + CO2</text>
        <dbReference type="Rhea" id="RHEA:24304"/>
        <dbReference type="Rhea" id="RHEA-COMP:10494"/>
        <dbReference type="Rhea" id="RHEA-COMP:10495"/>
        <dbReference type="ChEBI" id="CHEBI:15378"/>
        <dbReference type="ChEBI" id="CHEBI:16526"/>
        <dbReference type="ChEBI" id="CHEBI:57305"/>
        <dbReference type="ChEBI" id="CHEBI:83099"/>
        <dbReference type="ChEBI" id="CHEBI:83143"/>
        <dbReference type="EC" id="1.4.4.2"/>
    </reaction>
</comment>
<sequence length="964" mass="105257">MAFDNRRLAELAAHDAFLQRHNGPDGADVDGMLSTLGMESLPALIEATVPAGIRLGRELDLDPPRSEAEALDYLQRLARQNRVVKSYIGQGYYDTHLPTVIQRNVLENPGWYTAYTPYQPEISQGRLEGLLNFQQMVMDLTGMELANASLLDEATAAAEAMALCKRANKKAKSDAFFVAEDVFPQTLDVVRTRAAWFGFELVVAPAEELAEHEVFGALLQYPGDSGQVRDLAPLIKAARERGVMTCVVADIMGLVLLKEPGAIGADMVVGSSQRFGVPMGYGGPHAAFFATTDKLKRSIPGRIIGVSRDSRGNTALRMAMQTREQHIRREKATSNICTAQALLANIAGFYAVYHGAEGLRTIASRIHRLTTILAEGLKTKGVTLAHDSWFDTLRLTGLDAGKLHGRAMTHDLNLRYFAGGDVGLSLDETTTAHDVDTLFDVLLGEEHGLSVRELDDRVVAAGTSGIPSACQRESDFLTHPTFRRYHSETEMLRYLKRLENKDLSLAHAMIPLGSCTMKLNATSEMVPITWPEFARIHPFAPRNQVAGYRQMIDELAAFLVEITGYDHISMQPNSGAQGEYAGLVAIRRYQAAEGEGHRDVCLIPSSAHGTNPASAAMARMKVVVVECDSDGNIDLEDLRAKAEQHRDALSAIMITYPSTHGVFEESVSRVCDIVHDHGGQVYIDGANMNAQVGLTRPGDFGGDVSHLNLHKTFCIPHGGGGPGMGPIGVKAHLAPFVANHVVTPLEGVEASCGAVSAAPFGSASILPISWAYIKMMGARGLREATELAILNANYIARRLEGHYPVLYKGRNDTVAHECIIDIRPLKAESGISEEDIAKRLMDYGFHAPTMSFPVPGTLMIEPTESESRYEIDRFCDAMIAIREEIGRVEAGDWPADDNPLVKAPHTMADLMDDGWERPYSRELGAFPSDAVKAAKVWPAVNRVDNVFGDRQLICSCPSIDEYRE</sequence>
<dbReference type="FunFam" id="3.40.640.10:FF:000007">
    <property type="entry name" value="glycine dehydrogenase (Decarboxylating), mitochondrial"/>
    <property type="match status" value="1"/>
</dbReference>
<evidence type="ECO:0000259" key="10">
    <source>
        <dbReference type="Pfam" id="PF02347"/>
    </source>
</evidence>
<keyword evidence="13" id="KW-1185">Reference proteome</keyword>